<accession>A0ABV4CMG5</accession>
<evidence type="ECO:0000313" key="3">
    <source>
        <dbReference type="Proteomes" id="UP001564626"/>
    </source>
</evidence>
<dbReference type="PANTHER" id="PTHR46732:SF8">
    <property type="entry name" value="ATP-DEPENDENT PROTEASE LA (LON) DOMAIN PROTEIN"/>
    <property type="match status" value="1"/>
</dbReference>
<keyword evidence="3" id="KW-1185">Reference proteome</keyword>
<sequence>MTDTLPLFPLGTVLLPGGRLPLHVFEARYRQLVSDLINDVVPDRRFGVVAIRQGWEVGADNVDSLHDVGCSAHLDQVQQLPEGRFDINSTGEHRFRLLQIDHHAAPYLMARVEWLPDTPPERDSESLRERLTMSASAAHQRYHATGLRGGSTPRLDEGAEVDELAYALADDCVLTVEDRQELLAQTDPLERLRMARRLLLRESEFLRELRAVPAPLAEFAQHASVN</sequence>
<evidence type="ECO:0000259" key="1">
    <source>
        <dbReference type="PROSITE" id="PS51787"/>
    </source>
</evidence>
<dbReference type="InterPro" id="IPR046336">
    <property type="entry name" value="Lon_prtase_N_sf"/>
</dbReference>
<dbReference type="PANTHER" id="PTHR46732">
    <property type="entry name" value="ATP-DEPENDENT PROTEASE LA (LON) DOMAIN PROTEIN"/>
    <property type="match status" value="1"/>
</dbReference>
<feature type="domain" description="Lon N-terminal" evidence="1">
    <location>
        <begin position="2"/>
        <end position="203"/>
    </location>
</feature>
<reference evidence="2 3" key="1">
    <citation type="submission" date="2024-08" db="EMBL/GenBank/DDBJ databases">
        <title>Genome mining of Saccharopolyspora cebuensis PGLac3 from Nigerian medicinal plant.</title>
        <authorList>
            <person name="Ezeobiora C.E."/>
            <person name="Igbokwe N.H."/>
            <person name="Amin D.H."/>
            <person name="Mendie U.E."/>
        </authorList>
    </citation>
    <scope>NUCLEOTIDE SEQUENCE [LARGE SCALE GENOMIC DNA]</scope>
    <source>
        <strain evidence="2 3">PGLac3</strain>
    </source>
</reference>
<name>A0ABV4CMG5_9PSEU</name>
<comment type="caution">
    <text evidence="2">The sequence shown here is derived from an EMBL/GenBank/DDBJ whole genome shotgun (WGS) entry which is preliminary data.</text>
</comment>
<gene>
    <name evidence="2" type="ORF">AB8O55_22995</name>
</gene>
<dbReference type="Gene3D" id="1.20.58.1480">
    <property type="match status" value="1"/>
</dbReference>
<protein>
    <submittedName>
        <fullName evidence="2">LON peptidase substrate-binding domain-containing protein</fullName>
    </submittedName>
</protein>
<proteinExistence type="predicted"/>
<organism evidence="2 3">
    <name type="scientific">Saccharopolyspora cebuensis</name>
    <dbReference type="NCBI Taxonomy" id="418759"/>
    <lineage>
        <taxon>Bacteria</taxon>
        <taxon>Bacillati</taxon>
        <taxon>Actinomycetota</taxon>
        <taxon>Actinomycetes</taxon>
        <taxon>Pseudonocardiales</taxon>
        <taxon>Pseudonocardiaceae</taxon>
        <taxon>Saccharopolyspora</taxon>
    </lineage>
</organism>
<dbReference type="EMBL" id="JBGEHV010000053">
    <property type="protein sequence ID" value="MEY8042290.1"/>
    <property type="molecule type" value="Genomic_DNA"/>
</dbReference>
<dbReference type="PROSITE" id="PS51787">
    <property type="entry name" value="LON_N"/>
    <property type="match status" value="1"/>
</dbReference>
<dbReference type="Proteomes" id="UP001564626">
    <property type="component" value="Unassembled WGS sequence"/>
</dbReference>
<evidence type="ECO:0000313" key="2">
    <source>
        <dbReference type="EMBL" id="MEY8042290.1"/>
    </source>
</evidence>
<dbReference type="Pfam" id="PF02190">
    <property type="entry name" value="LON_substr_bdg"/>
    <property type="match status" value="1"/>
</dbReference>
<dbReference type="SMART" id="SM00464">
    <property type="entry name" value="LON"/>
    <property type="match status" value="1"/>
</dbReference>
<dbReference type="SUPFAM" id="SSF88697">
    <property type="entry name" value="PUA domain-like"/>
    <property type="match status" value="1"/>
</dbReference>
<dbReference type="Gene3D" id="2.30.130.40">
    <property type="entry name" value="LON domain-like"/>
    <property type="match status" value="1"/>
</dbReference>
<dbReference type="InterPro" id="IPR015947">
    <property type="entry name" value="PUA-like_sf"/>
</dbReference>
<dbReference type="InterPro" id="IPR003111">
    <property type="entry name" value="Lon_prtase_N"/>
</dbReference>
<dbReference type="RefSeq" id="WP_345355114.1">
    <property type="nucleotide sequence ID" value="NZ_BAABII010000001.1"/>
</dbReference>